<gene>
    <name evidence="2" type="ORF">NWE73_12225</name>
</gene>
<keyword evidence="3" id="KW-1185">Reference proteome</keyword>
<dbReference type="InterPro" id="IPR027417">
    <property type="entry name" value="P-loop_NTPase"/>
</dbReference>
<reference evidence="2" key="1">
    <citation type="submission" date="2022-08" db="EMBL/GenBank/DDBJ databases">
        <title>Novel Bdellovibrio Species Isolated from Svalbard: Designation Bdellovibrio svalbardensis.</title>
        <authorList>
            <person name="Mitchell R.J."/>
            <person name="Choi S.Y."/>
        </authorList>
    </citation>
    <scope>NUCLEOTIDE SEQUENCE</scope>
    <source>
        <strain evidence="2">PAP01</strain>
    </source>
</reference>
<evidence type="ECO:0000256" key="1">
    <source>
        <dbReference type="SAM" id="MobiDB-lite"/>
    </source>
</evidence>
<organism evidence="2 3">
    <name type="scientific">Bdellovibrio svalbardensis</name>
    <dbReference type="NCBI Taxonomy" id="2972972"/>
    <lineage>
        <taxon>Bacteria</taxon>
        <taxon>Pseudomonadati</taxon>
        <taxon>Bdellovibrionota</taxon>
        <taxon>Bdellovibrionia</taxon>
        <taxon>Bdellovibrionales</taxon>
        <taxon>Pseudobdellovibrionaceae</taxon>
        <taxon>Bdellovibrio</taxon>
    </lineage>
</organism>
<name>A0ABT6DJT7_9BACT</name>
<proteinExistence type="predicted"/>
<dbReference type="SUPFAM" id="SSF52540">
    <property type="entry name" value="P-loop containing nucleoside triphosphate hydrolases"/>
    <property type="match status" value="1"/>
</dbReference>
<dbReference type="RefSeq" id="WP_277578615.1">
    <property type="nucleotide sequence ID" value="NZ_JANRMI010000003.1"/>
</dbReference>
<feature type="compositionally biased region" description="Polar residues" evidence="1">
    <location>
        <begin position="228"/>
        <end position="240"/>
    </location>
</feature>
<dbReference type="Proteomes" id="UP001152321">
    <property type="component" value="Unassembled WGS sequence"/>
</dbReference>
<sequence length="249" mass="28295">MNTLALPALANIPFVSAEDLQPPAGVPTGINTLDDFLLWKGIPKGDLSLFQGTPGTGATSLWVSLTQKAHEQNKWVAWVNGGAQLLPTHLVSRQINLKKLLVVKEPHEAEQLFWVLQELITSSLFEVIGCELKEMFFKNHQLQKLKNLCRFHKVALIFVCHKISRFVNPLFSLIIQFQRDFITIQRALHRPTPFSVAGSVIHSHFLFQSKNDKDQKRVAKKFFLESSDTPTTSKTYVDYSSQKDRQLSR</sequence>
<accession>A0ABT6DJT7</accession>
<feature type="region of interest" description="Disordered" evidence="1">
    <location>
        <begin position="228"/>
        <end position="249"/>
    </location>
</feature>
<comment type="caution">
    <text evidence="2">The sequence shown here is derived from an EMBL/GenBank/DDBJ whole genome shotgun (WGS) entry which is preliminary data.</text>
</comment>
<dbReference type="Gene3D" id="3.40.50.300">
    <property type="entry name" value="P-loop containing nucleotide triphosphate hydrolases"/>
    <property type="match status" value="1"/>
</dbReference>
<dbReference type="EMBL" id="JANRMI010000003">
    <property type="protein sequence ID" value="MDG0817139.1"/>
    <property type="molecule type" value="Genomic_DNA"/>
</dbReference>
<evidence type="ECO:0000313" key="2">
    <source>
        <dbReference type="EMBL" id="MDG0817139.1"/>
    </source>
</evidence>
<protein>
    <submittedName>
        <fullName evidence="2">RecA protein</fullName>
    </submittedName>
</protein>
<evidence type="ECO:0000313" key="3">
    <source>
        <dbReference type="Proteomes" id="UP001152321"/>
    </source>
</evidence>